<dbReference type="GO" id="GO:0003677">
    <property type="term" value="F:DNA binding"/>
    <property type="evidence" value="ECO:0007669"/>
    <property type="project" value="UniProtKB-UniRule"/>
</dbReference>
<keyword evidence="2 4" id="KW-0238">DNA-binding</keyword>
<dbReference type="InterPro" id="IPR009057">
    <property type="entry name" value="Homeodomain-like_sf"/>
</dbReference>
<keyword evidence="8" id="KW-1185">Reference proteome</keyword>
<feature type="domain" description="HTH psq-type" evidence="5">
    <location>
        <begin position="1"/>
        <end position="53"/>
    </location>
</feature>
<feature type="DNA-binding region" description="H-T-H motif" evidence="4">
    <location>
        <begin position="29"/>
        <end position="49"/>
    </location>
</feature>
<evidence type="ECO:0000313" key="8">
    <source>
        <dbReference type="Proteomes" id="UP001321473"/>
    </source>
</evidence>
<dbReference type="Pfam" id="PF03221">
    <property type="entry name" value="HTH_Tnp_Tc5"/>
    <property type="match status" value="1"/>
</dbReference>
<dbReference type="PROSITE" id="PS51253">
    <property type="entry name" value="HTH_CENPB"/>
    <property type="match status" value="1"/>
</dbReference>
<dbReference type="GO" id="GO:0005634">
    <property type="term" value="C:nucleus"/>
    <property type="evidence" value="ECO:0007669"/>
    <property type="project" value="UniProtKB-SubCell"/>
</dbReference>
<evidence type="ECO:0000259" key="5">
    <source>
        <dbReference type="PROSITE" id="PS50960"/>
    </source>
</evidence>
<organism evidence="7 8">
    <name type="scientific">Amblyomma americanum</name>
    <name type="common">Lone star tick</name>
    <dbReference type="NCBI Taxonomy" id="6943"/>
    <lineage>
        <taxon>Eukaryota</taxon>
        <taxon>Metazoa</taxon>
        <taxon>Ecdysozoa</taxon>
        <taxon>Arthropoda</taxon>
        <taxon>Chelicerata</taxon>
        <taxon>Arachnida</taxon>
        <taxon>Acari</taxon>
        <taxon>Parasitiformes</taxon>
        <taxon>Ixodida</taxon>
        <taxon>Ixodoidea</taxon>
        <taxon>Ixodidae</taxon>
        <taxon>Amblyomminae</taxon>
        <taxon>Amblyomma</taxon>
    </lineage>
</organism>
<evidence type="ECO:0000313" key="7">
    <source>
        <dbReference type="EMBL" id="KAK8769454.1"/>
    </source>
</evidence>
<dbReference type="PANTHER" id="PTHR19303">
    <property type="entry name" value="TRANSPOSON"/>
    <property type="match status" value="1"/>
</dbReference>
<dbReference type="InterPro" id="IPR006600">
    <property type="entry name" value="HTH_CenpB_DNA-bd_dom"/>
</dbReference>
<evidence type="ECO:0000256" key="2">
    <source>
        <dbReference type="ARBA" id="ARBA00023125"/>
    </source>
</evidence>
<dbReference type="Gene3D" id="1.10.10.60">
    <property type="entry name" value="Homeodomain-like"/>
    <property type="match status" value="2"/>
</dbReference>
<evidence type="ECO:0000256" key="1">
    <source>
        <dbReference type="ARBA" id="ARBA00004123"/>
    </source>
</evidence>
<dbReference type="AlphaFoldDB" id="A0AAQ4E420"/>
<keyword evidence="3 4" id="KW-0539">Nucleus</keyword>
<dbReference type="PANTHER" id="PTHR19303:SF73">
    <property type="entry name" value="PROTEIN PDC2"/>
    <property type="match status" value="1"/>
</dbReference>
<dbReference type="InterPro" id="IPR050863">
    <property type="entry name" value="CenT-Element_Derived"/>
</dbReference>
<gene>
    <name evidence="7" type="ORF">V5799_014081</name>
</gene>
<dbReference type="PROSITE" id="PS50960">
    <property type="entry name" value="HTH_PSQ"/>
    <property type="match status" value="1"/>
</dbReference>
<comment type="caution">
    <text evidence="7">The sequence shown here is derived from an EMBL/GenBank/DDBJ whole genome shotgun (WGS) entry which is preliminary data.</text>
</comment>
<name>A0AAQ4E420_AMBAM</name>
<dbReference type="SMART" id="SM00674">
    <property type="entry name" value="CENPB"/>
    <property type="match status" value="1"/>
</dbReference>
<dbReference type="Pfam" id="PF04218">
    <property type="entry name" value="CENP-B_N"/>
    <property type="match status" value="1"/>
</dbReference>
<protein>
    <recommendedName>
        <fullName evidence="9">Tick transposon</fullName>
    </recommendedName>
</protein>
<evidence type="ECO:0000256" key="3">
    <source>
        <dbReference type="ARBA" id="ARBA00023242"/>
    </source>
</evidence>
<dbReference type="Proteomes" id="UP001321473">
    <property type="component" value="Unassembled WGS sequence"/>
</dbReference>
<dbReference type="Pfam" id="PF03184">
    <property type="entry name" value="DDE_1"/>
    <property type="match status" value="1"/>
</dbReference>
<dbReference type="InterPro" id="IPR004875">
    <property type="entry name" value="DDE_SF_endonuclease_dom"/>
</dbReference>
<evidence type="ECO:0000256" key="4">
    <source>
        <dbReference type="PROSITE-ProRule" id="PRU00320"/>
    </source>
</evidence>
<reference evidence="7 8" key="1">
    <citation type="journal article" date="2023" name="Arcadia Sci">
        <title>De novo assembly of a long-read Amblyomma americanum tick genome.</title>
        <authorList>
            <person name="Chou S."/>
            <person name="Poskanzer K.E."/>
            <person name="Rollins M."/>
            <person name="Thuy-Boun P.S."/>
        </authorList>
    </citation>
    <scope>NUCLEOTIDE SEQUENCE [LARGE SCALE GENOMIC DNA]</scope>
    <source>
        <strain evidence="7">F_SG_1</strain>
        <tissue evidence="7">Salivary glands</tissue>
    </source>
</reference>
<dbReference type="SUPFAM" id="SSF46689">
    <property type="entry name" value="Homeodomain-like"/>
    <property type="match status" value="2"/>
</dbReference>
<evidence type="ECO:0008006" key="9">
    <source>
        <dbReference type="Google" id="ProtNLM"/>
    </source>
</evidence>
<dbReference type="EMBL" id="JARKHS020022582">
    <property type="protein sequence ID" value="KAK8769454.1"/>
    <property type="molecule type" value="Genomic_DNA"/>
</dbReference>
<evidence type="ECO:0000259" key="6">
    <source>
        <dbReference type="PROSITE" id="PS51253"/>
    </source>
</evidence>
<feature type="domain" description="HTH CENPB-type" evidence="6">
    <location>
        <begin position="65"/>
        <end position="136"/>
    </location>
</feature>
<sequence length="625" mass="71107">MCSRGKYCAKTVKEKVVILREVDERKASKVEIAKKHGIPPSTLSTYVRNRKAIEDAYEAEDFASNRKRLRLAKYPEIETTVITWVKEMRSPDIPLSGPIIMAKAADFALRMNVEDFVASEGWFHCFRDRHNLAFRVLSGEAKEVDAETCATWRSGALQQYLESYSAQDIFNADETALFYKLQPDRTVTFKGDSCAGGKRSKERITVLVAANMTGTEKVPLFVVGKAQKPRCFKNIRTLPKDYAANSKAWMTGELFKKWLLKFDRRMELGKRQVLLIVDNCTVHKVDAELKATRLVFFPANTTAALQPMDQGVIRNIKCFYRRHMIERKILCTGNQKTSTITLLTAMHMLVRAWEQVTPSTIANCFHHCGFAAGSMEESGDDGSPEPLPAAVRAVLQDVSFDDYVEVDSDAAVYGARSDEDIVAEIVWEQSVPAREAEDEDDDEEQEPMRPSAAEVMGALNVPRLFFSFEEGEEDSLRRIRALQDRTQDNIPLRIMLLLMDEVFDLKSKNQWLRRRIVVILRQIVKATFGDTINRCLSYELKHIIGSDTTRRGMLCVFEMFQHAALNRRLTYVLLEGFLATLFPNNRFTELFRKMHAESPTISTTSLSSNSSRDVISIGARRIEVR</sequence>
<dbReference type="InterPro" id="IPR007889">
    <property type="entry name" value="HTH_Psq"/>
</dbReference>
<comment type="subcellular location">
    <subcellularLocation>
        <location evidence="1 4">Nucleus</location>
    </subcellularLocation>
</comment>
<proteinExistence type="predicted"/>
<accession>A0AAQ4E420</accession>